<accession>A0AA92C269</accession>
<sequence>MSRKVRGGLDMTTGDKALRPKSESERSRQAFEAFHQPPLMFFQPPDEGMGVRSALQAPFVYKI</sequence>
<feature type="compositionally biased region" description="Basic and acidic residues" evidence="1">
    <location>
        <begin position="16"/>
        <end position="28"/>
    </location>
</feature>
<organism evidence="2 3">
    <name type="scientific">Rhizobium rhizogenes</name>
    <name type="common">Agrobacterium rhizogenes</name>
    <dbReference type="NCBI Taxonomy" id="359"/>
    <lineage>
        <taxon>Bacteria</taxon>
        <taxon>Pseudomonadati</taxon>
        <taxon>Pseudomonadota</taxon>
        <taxon>Alphaproteobacteria</taxon>
        <taxon>Hyphomicrobiales</taxon>
        <taxon>Rhizobiaceae</taxon>
        <taxon>Rhizobium/Agrobacterium group</taxon>
        <taxon>Rhizobium</taxon>
    </lineage>
</organism>
<name>A0AA92C269_RHIRH</name>
<gene>
    <name evidence="2" type="ORF">DC430_14060</name>
</gene>
<feature type="region of interest" description="Disordered" evidence="1">
    <location>
        <begin position="1"/>
        <end position="28"/>
    </location>
</feature>
<protein>
    <submittedName>
        <fullName evidence="2">Uncharacterized protein</fullName>
    </submittedName>
</protein>
<proteinExistence type="predicted"/>
<comment type="caution">
    <text evidence="2">The sequence shown here is derived from an EMBL/GenBank/DDBJ whole genome shotgun (WGS) entry which is preliminary data.</text>
</comment>
<evidence type="ECO:0000313" key="2">
    <source>
        <dbReference type="EMBL" id="PVE53065.1"/>
    </source>
</evidence>
<evidence type="ECO:0000256" key="1">
    <source>
        <dbReference type="SAM" id="MobiDB-lite"/>
    </source>
</evidence>
<dbReference type="AlphaFoldDB" id="A0AA92C269"/>
<dbReference type="Proteomes" id="UP000244335">
    <property type="component" value="Unassembled WGS sequence"/>
</dbReference>
<reference evidence="2 3" key="1">
    <citation type="submission" date="2018-04" db="EMBL/GenBank/DDBJ databases">
        <authorList>
            <person name="Hagen T."/>
        </authorList>
    </citation>
    <scope>NUCLEOTIDE SEQUENCE [LARGE SCALE GENOMIC DNA]</scope>
    <source>
        <strain evidence="2 3">TPD7009</strain>
    </source>
</reference>
<dbReference type="EMBL" id="QDFR01000004">
    <property type="protein sequence ID" value="PVE53065.1"/>
    <property type="molecule type" value="Genomic_DNA"/>
</dbReference>
<evidence type="ECO:0000313" key="3">
    <source>
        <dbReference type="Proteomes" id="UP000244335"/>
    </source>
</evidence>